<proteinExistence type="predicted"/>
<sequence length="210" mass="23213">MREYSQAVHGYRSGIPDDLAKAGDMAGRHVTETGATPARDTVLTSGQRIFTFVEFGPLPVISLRHSGTFRTLARTWRNLIDYTDSCGLTQGIQLVGVVYDDPAYVPAESLRYDACVAVPEAALRRLPLPADSELPVRYETLGPVWCWRTTHRGRFGTLSETYRRALDTTAFQQQGVVAPCLNPPFYEIYRSGLGAAPDDDARIDIHLPVA</sequence>
<dbReference type="SUPFAM" id="SSF55136">
    <property type="entry name" value="Probable bacterial effector-binding domain"/>
    <property type="match status" value="1"/>
</dbReference>
<evidence type="ECO:0000313" key="2">
    <source>
        <dbReference type="EMBL" id="GHA15805.1"/>
    </source>
</evidence>
<dbReference type="InterPro" id="IPR029442">
    <property type="entry name" value="GyrI-like"/>
</dbReference>
<dbReference type="InterPro" id="IPR011256">
    <property type="entry name" value="Reg_factor_effector_dom_sf"/>
</dbReference>
<evidence type="ECO:0000313" key="3">
    <source>
        <dbReference type="Proteomes" id="UP000653644"/>
    </source>
</evidence>
<accession>A0ABQ3CHH4</accession>
<dbReference type="Proteomes" id="UP000653644">
    <property type="component" value="Unassembled WGS sequence"/>
</dbReference>
<protein>
    <recommendedName>
        <fullName evidence="1">AraC effector-binding domain-containing protein</fullName>
    </recommendedName>
</protein>
<dbReference type="InterPro" id="IPR010499">
    <property type="entry name" value="AraC_E-bd"/>
</dbReference>
<keyword evidence="3" id="KW-1185">Reference proteome</keyword>
<dbReference type="EMBL" id="BMVN01000005">
    <property type="protein sequence ID" value="GHA15805.1"/>
    <property type="molecule type" value="Genomic_DNA"/>
</dbReference>
<comment type="caution">
    <text evidence="2">The sequence shown here is derived from an EMBL/GenBank/DDBJ whole genome shotgun (WGS) entry which is preliminary data.</text>
</comment>
<feature type="domain" description="AraC effector-binding" evidence="1">
    <location>
        <begin position="48"/>
        <end position="210"/>
    </location>
</feature>
<organism evidence="2 3">
    <name type="scientific">Streptomyces canarius</name>
    <dbReference type="NCBI Taxonomy" id="285453"/>
    <lineage>
        <taxon>Bacteria</taxon>
        <taxon>Bacillati</taxon>
        <taxon>Actinomycetota</taxon>
        <taxon>Actinomycetes</taxon>
        <taxon>Kitasatosporales</taxon>
        <taxon>Streptomycetaceae</taxon>
        <taxon>Streptomyces</taxon>
    </lineage>
</organism>
<dbReference type="SMART" id="SM00871">
    <property type="entry name" value="AraC_E_bind"/>
    <property type="match status" value="1"/>
</dbReference>
<dbReference type="Gene3D" id="3.20.80.10">
    <property type="entry name" value="Regulatory factor, effector binding domain"/>
    <property type="match status" value="1"/>
</dbReference>
<reference evidence="3" key="1">
    <citation type="journal article" date="2019" name="Int. J. Syst. Evol. Microbiol.">
        <title>The Global Catalogue of Microorganisms (GCM) 10K type strain sequencing project: providing services to taxonomists for standard genome sequencing and annotation.</title>
        <authorList>
            <consortium name="The Broad Institute Genomics Platform"/>
            <consortium name="The Broad Institute Genome Sequencing Center for Infectious Disease"/>
            <person name="Wu L."/>
            <person name="Ma J."/>
        </authorList>
    </citation>
    <scope>NUCLEOTIDE SEQUENCE [LARGE SCALE GENOMIC DNA]</scope>
    <source>
        <strain evidence="3">JCM 4733</strain>
    </source>
</reference>
<evidence type="ECO:0000259" key="1">
    <source>
        <dbReference type="SMART" id="SM00871"/>
    </source>
</evidence>
<gene>
    <name evidence="2" type="ORF">GCM10010345_20600</name>
</gene>
<dbReference type="Pfam" id="PF06445">
    <property type="entry name" value="GyrI-like"/>
    <property type="match status" value="1"/>
</dbReference>
<name>A0ABQ3CHH4_9ACTN</name>